<protein>
    <recommendedName>
        <fullName evidence="5">Molybdenum ABC transporter substrate-binding protein</fullName>
    </recommendedName>
</protein>
<reference evidence="3" key="1">
    <citation type="journal article" date="2014" name="Int. J. Syst. Evol. Microbiol.">
        <title>Complete genome sequence of Corynebacterium casei LMG S-19264T (=DSM 44701T), isolated from a smear-ripened cheese.</title>
        <authorList>
            <consortium name="US DOE Joint Genome Institute (JGI-PGF)"/>
            <person name="Walter F."/>
            <person name="Albersmeier A."/>
            <person name="Kalinowski J."/>
            <person name="Ruckert C."/>
        </authorList>
    </citation>
    <scope>NUCLEOTIDE SEQUENCE</scope>
    <source>
        <strain evidence="3">JCM 11219</strain>
    </source>
</reference>
<sequence length="374" mass="40658">MDHNVMKAGIVMSIIISLIMGLLIGYSIPSIQHAQQVTKTTTQQYLSVITASLYSQLFKKAGNELGINMAVTGMGSVQAARQVILNPSGYSIYASIDPYILTSLLYPSNITSWYIAIASDQMVIAYSPNMPKPLLNTVNNLTMTEEAALRDGNYTEAIIITKEFLDLIFSNETLDLAHDYGTYAIGMSNPNTDPEGYRALMVLQLTGIYWGLGRNYYVSLFNYANSTGNVYEVLAGSELFGPVETGKVWFDIAIYKSSAESAGLPYFPLPPQVNLGDPAYSGYYSEAYVTIVVNGQSLVVKGAPIQLALTIPNQAPNKVLAEELIIYLLTPGGHELMKKLGIEPLTPAIFYGNVSAAPPLIRILVNSSLLEYGG</sequence>
<accession>A0A830EDE5</accession>
<proteinExistence type="inferred from homology"/>
<keyword evidence="2" id="KW-0472">Membrane</keyword>
<gene>
    <name evidence="3" type="ORF">GCM10007112_08810</name>
</gene>
<keyword evidence="2" id="KW-0812">Transmembrane</keyword>
<feature type="transmembrane region" description="Helical" evidence="2">
    <location>
        <begin position="9"/>
        <end position="28"/>
    </location>
</feature>
<dbReference type="PANTHER" id="PTHR30632:SF16">
    <property type="entry name" value="MOLYBDATE_TUNGSTATE-BINDING PROTEIN WTPA"/>
    <property type="match status" value="1"/>
</dbReference>
<evidence type="ECO:0000313" key="3">
    <source>
        <dbReference type="EMBL" id="GGI74267.1"/>
    </source>
</evidence>
<name>A0A830EDE5_9CREN</name>
<dbReference type="PANTHER" id="PTHR30632">
    <property type="entry name" value="MOLYBDATE-BINDING PERIPLASMIC PROTEIN"/>
    <property type="match status" value="1"/>
</dbReference>
<evidence type="ECO:0000313" key="4">
    <source>
        <dbReference type="Proteomes" id="UP000657075"/>
    </source>
</evidence>
<dbReference type="GO" id="GO:0030973">
    <property type="term" value="F:molybdate ion binding"/>
    <property type="evidence" value="ECO:0007669"/>
    <property type="project" value="TreeGrafter"/>
</dbReference>
<organism evidence="3 4">
    <name type="scientific">Vulcanisaeta souniana JCM 11219</name>
    <dbReference type="NCBI Taxonomy" id="1293586"/>
    <lineage>
        <taxon>Archaea</taxon>
        <taxon>Thermoproteota</taxon>
        <taxon>Thermoprotei</taxon>
        <taxon>Thermoproteales</taxon>
        <taxon>Thermoproteaceae</taxon>
        <taxon>Vulcanisaeta</taxon>
    </lineage>
</organism>
<comment type="similarity">
    <text evidence="1">Belongs to the bacterial solute-binding protein 1 family. WtpA subfamily.</text>
</comment>
<dbReference type="Gene3D" id="3.40.190.10">
    <property type="entry name" value="Periplasmic binding protein-like II"/>
    <property type="match status" value="2"/>
</dbReference>
<dbReference type="Proteomes" id="UP000657075">
    <property type="component" value="Unassembled WGS sequence"/>
</dbReference>
<dbReference type="SUPFAM" id="SSF53850">
    <property type="entry name" value="Periplasmic binding protein-like II"/>
    <property type="match status" value="1"/>
</dbReference>
<evidence type="ECO:0000256" key="2">
    <source>
        <dbReference type="SAM" id="Phobius"/>
    </source>
</evidence>
<dbReference type="InterPro" id="IPR050682">
    <property type="entry name" value="ModA/WtpA"/>
</dbReference>
<dbReference type="Pfam" id="PF13531">
    <property type="entry name" value="SBP_bac_11"/>
    <property type="match status" value="1"/>
</dbReference>
<dbReference type="EMBL" id="BMNM01000002">
    <property type="protein sequence ID" value="GGI74267.1"/>
    <property type="molecule type" value="Genomic_DNA"/>
</dbReference>
<reference evidence="3" key="2">
    <citation type="submission" date="2020-09" db="EMBL/GenBank/DDBJ databases">
        <authorList>
            <person name="Sun Q."/>
            <person name="Ohkuma M."/>
        </authorList>
    </citation>
    <scope>NUCLEOTIDE SEQUENCE</scope>
    <source>
        <strain evidence="3">JCM 11219</strain>
    </source>
</reference>
<dbReference type="AlphaFoldDB" id="A0A830EDE5"/>
<evidence type="ECO:0008006" key="5">
    <source>
        <dbReference type="Google" id="ProtNLM"/>
    </source>
</evidence>
<comment type="caution">
    <text evidence="3">The sequence shown here is derived from an EMBL/GenBank/DDBJ whole genome shotgun (WGS) entry which is preliminary data.</text>
</comment>
<dbReference type="GO" id="GO:0015689">
    <property type="term" value="P:molybdate ion transport"/>
    <property type="evidence" value="ECO:0007669"/>
    <property type="project" value="TreeGrafter"/>
</dbReference>
<keyword evidence="2" id="KW-1133">Transmembrane helix</keyword>
<evidence type="ECO:0000256" key="1">
    <source>
        <dbReference type="ARBA" id="ARBA00009438"/>
    </source>
</evidence>